<dbReference type="Pfam" id="PF09997">
    <property type="entry name" value="DUF2238"/>
    <property type="match status" value="1"/>
</dbReference>
<feature type="transmembrane region" description="Helical" evidence="1">
    <location>
        <begin position="124"/>
        <end position="147"/>
    </location>
</feature>
<feature type="transmembrane region" description="Helical" evidence="1">
    <location>
        <begin position="33"/>
        <end position="52"/>
    </location>
</feature>
<feature type="transmembrane region" description="Helical" evidence="1">
    <location>
        <begin position="64"/>
        <end position="81"/>
    </location>
</feature>
<organism evidence="2 3">
    <name type="scientific">Gottschalkia acidurici (strain ATCC 7906 / DSM 604 / BCRC 14475 / CIP 104303 / KCTC 5404 / NCIMB 10678 / 9a)</name>
    <name type="common">Clostridium acidurici</name>
    <dbReference type="NCBI Taxonomy" id="1128398"/>
    <lineage>
        <taxon>Bacteria</taxon>
        <taxon>Bacillati</taxon>
        <taxon>Bacillota</taxon>
        <taxon>Tissierellia</taxon>
        <taxon>Tissierellales</taxon>
        <taxon>Gottschalkiaceae</taxon>
        <taxon>Gottschalkia</taxon>
    </lineage>
</organism>
<protein>
    <recommendedName>
        <fullName evidence="4">DUF2238 domain-containing protein</fullName>
    </recommendedName>
</protein>
<reference evidence="2 3" key="1">
    <citation type="journal article" date="2012" name="PLoS ONE">
        <title>The purine-utilizing bacterium Clostridium acidurici 9a: a genome-guided metabolic reconsideration.</title>
        <authorList>
            <person name="Hartwich K."/>
            <person name="Poehlein A."/>
            <person name="Daniel R."/>
        </authorList>
    </citation>
    <scope>NUCLEOTIDE SEQUENCE [LARGE SCALE GENOMIC DNA]</scope>
    <source>
        <strain evidence="3">ATCC 7906 / DSM 604 / BCRC 14475 / CIP 104303 / KCTC 5404 / NCIMB 10678 / 9a</strain>
    </source>
</reference>
<keyword evidence="3" id="KW-1185">Reference proteome</keyword>
<feature type="transmembrane region" description="Helical" evidence="1">
    <location>
        <begin position="7"/>
        <end position="27"/>
    </location>
</feature>
<name>K0B4L4_GOTA9</name>
<dbReference type="RefSeq" id="WP_014968625.1">
    <property type="nucleotide sequence ID" value="NC_018664.1"/>
</dbReference>
<evidence type="ECO:0000313" key="2">
    <source>
        <dbReference type="EMBL" id="AFS79491.1"/>
    </source>
</evidence>
<dbReference type="eggNOG" id="ENOG5032VCG">
    <property type="taxonomic scope" value="Bacteria"/>
</dbReference>
<evidence type="ECO:0000256" key="1">
    <source>
        <dbReference type="SAM" id="Phobius"/>
    </source>
</evidence>
<dbReference type="AlphaFoldDB" id="K0B4L4"/>
<dbReference type="KEGG" id="cad:Curi_c24960"/>
<accession>K0B4L4</accession>
<dbReference type="InterPro" id="IPR014509">
    <property type="entry name" value="YjdF-like"/>
</dbReference>
<keyword evidence="1" id="KW-1133">Transmembrane helix</keyword>
<gene>
    <name evidence="2" type="ordered locus">Curi_c24960</name>
</gene>
<evidence type="ECO:0008006" key="4">
    <source>
        <dbReference type="Google" id="ProtNLM"/>
    </source>
</evidence>
<feature type="transmembrane region" description="Helical" evidence="1">
    <location>
        <begin position="167"/>
        <end position="185"/>
    </location>
</feature>
<evidence type="ECO:0000313" key="3">
    <source>
        <dbReference type="Proteomes" id="UP000006094"/>
    </source>
</evidence>
<dbReference type="STRING" id="1128398.Curi_c24960"/>
<sequence>MSKRSKSIFFAVLFTVIEALIIFGLFKNKGGKYAGNVAFTTVLFIIFTFLEIKFKLYISTYSRIILIITAIGHTLCGQYLGFYEKSKYFDKGLHLFGTYAVTYFAYSFLNLITRKQIVSRFREFIFIVCIGMSLGALFETCEFFIDVIAHPKPASQSGLVDTNLDLIFNYFGAILAGIHLFLLDFRVGNR</sequence>
<keyword evidence="1" id="KW-0472">Membrane</keyword>
<dbReference type="OrthoDB" id="2942551at2"/>
<proteinExistence type="predicted"/>
<keyword evidence="1" id="KW-0812">Transmembrane</keyword>
<dbReference type="Proteomes" id="UP000006094">
    <property type="component" value="Chromosome"/>
</dbReference>
<dbReference type="EMBL" id="CP003326">
    <property type="protein sequence ID" value="AFS79491.1"/>
    <property type="molecule type" value="Genomic_DNA"/>
</dbReference>
<feature type="transmembrane region" description="Helical" evidence="1">
    <location>
        <begin position="93"/>
        <end position="112"/>
    </location>
</feature>
<dbReference type="HOGENOM" id="CLU_122748_0_0_9"/>